<evidence type="ECO:0000256" key="3">
    <source>
        <dbReference type="ARBA" id="ARBA00022741"/>
    </source>
</evidence>
<name>A0ABM9ZXS2_9BACT</name>
<reference evidence="6 7" key="1">
    <citation type="submission" date="2009-12" db="EMBL/GenBank/DDBJ databases">
        <authorList>
            <person name="Shrivastava S."/>
            <person name="Madupu R."/>
            <person name="Durkin A.S."/>
            <person name="Torralba M."/>
            <person name="Methe B."/>
            <person name="Sutton G.G."/>
            <person name="Strausberg R.L."/>
            <person name="Nelson K.E."/>
        </authorList>
    </citation>
    <scope>NUCLEOTIDE SEQUENCE [LARGE SCALE GENOMIC DNA]</scope>
    <source>
        <strain evidence="6 7">W5455</strain>
    </source>
</reference>
<accession>A0ABM9ZXS2</accession>
<keyword evidence="7" id="KW-1185">Reference proteome</keyword>
<keyword evidence="3" id="KW-0547">Nucleotide-binding</keyword>
<sequence>MNIVEVKDLHMYFPILKGVLFHSVAGHVKAVDGVSFSIPEGETLGLVGESGSGKSTVGNMLLRLLKPTSGEILYRGRSILSLSPQEEREFRSQAQMVFQNPFASLNPRMIVGDIIGRVLRVQRPELKKDEVRERVLNGMQEVGLKVEHMTRYPHEFSGGQRQRIAIARALISDPEFVVLDEPTSALDVSVQAQILNLFKDIQKKRRLSYLFISHNLSVIRHISHRIAVMYLGNLMEFCDRQEMFRNPLHPYTQALLRSIPKPYVTDEDISDKIIKGDIPSPVDPPPGCRFNTRCPQATDECRRVRPQWREVNAGHWLACHQV</sequence>
<dbReference type="PANTHER" id="PTHR43776:SF7">
    <property type="entry name" value="D,D-DIPEPTIDE TRANSPORT ATP-BINDING PROTEIN DDPF-RELATED"/>
    <property type="match status" value="1"/>
</dbReference>
<dbReference type="NCBIfam" id="TIGR01727">
    <property type="entry name" value="oligo_HPY"/>
    <property type="match status" value="1"/>
</dbReference>
<dbReference type="PROSITE" id="PS50893">
    <property type="entry name" value="ABC_TRANSPORTER_2"/>
    <property type="match status" value="1"/>
</dbReference>
<organism evidence="6 7">
    <name type="scientific">Pyramidobacter piscolens W5455</name>
    <dbReference type="NCBI Taxonomy" id="352165"/>
    <lineage>
        <taxon>Bacteria</taxon>
        <taxon>Thermotogati</taxon>
        <taxon>Synergistota</taxon>
        <taxon>Synergistia</taxon>
        <taxon>Synergistales</taxon>
        <taxon>Dethiosulfovibrionaceae</taxon>
        <taxon>Pyramidobacter</taxon>
    </lineage>
</organism>
<dbReference type="InterPro" id="IPR027417">
    <property type="entry name" value="P-loop_NTPase"/>
</dbReference>
<dbReference type="InterPro" id="IPR013563">
    <property type="entry name" value="Oligopep_ABC_C"/>
</dbReference>
<gene>
    <name evidence="6" type="ORF">HMPREF7215_1710</name>
</gene>
<dbReference type="InterPro" id="IPR050319">
    <property type="entry name" value="ABC_transp_ATP-bind"/>
</dbReference>
<dbReference type="Proteomes" id="UP000006462">
    <property type="component" value="Unassembled WGS sequence"/>
</dbReference>
<feature type="domain" description="ABC transporter" evidence="5">
    <location>
        <begin position="4"/>
        <end position="256"/>
    </location>
</feature>
<dbReference type="InterPro" id="IPR003439">
    <property type="entry name" value="ABC_transporter-like_ATP-bd"/>
</dbReference>
<keyword evidence="2" id="KW-0813">Transport</keyword>
<dbReference type="CDD" id="cd03257">
    <property type="entry name" value="ABC_NikE_OppD_transporters"/>
    <property type="match status" value="1"/>
</dbReference>
<dbReference type="Pfam" id="PF00005">
    <property type="entry name" value="ABC_tran"/>
    <property type="match status" value="1"/>
</dbReference>
<dbReference type="EMBL" id="ADFP01000023">
    <property type="protein sequence ID" value="EFB91717.1"/>
    <property type="molecule type" value="Genomic_DNA"/>
</dbReference>
<keyword evidence="4 6" id="KW-0067">ATP-binding</keyword>
<dbReference type="Pfam" id="PF08352">
    <property type="entry name" value="oligo_HPY"/>
    <property type="match status" value="1"/>
</dbReference>
<dbReference type="SMART" id="SM00382">
    <property type="entry name" value="AAA"/>
    <property type="match status" value="1"/>
</dbReference>
<comment type="caution">
    <text evidence="6">The sequence shown here is derived from an EMBL/GenBank/DDBJ whole genome shotgun (WGS) entry which is preliminary data.</text>
</comment>
<dbReference type="RefSeq" id="WP_009163857.1">
    <property type="nucleotide sequence ID" value="NZ_ADFP01000023.1"/>
</dbReference>
<protein>
    <submittedName>
        <fullName evidence="6">ABC transporter, ATP-binding protein</fullName>
    </submittedName>
</protein>
<dbReference type="InterPro" id="IPR003593">
    <property type="entry name" value="AAA+_ATPase"/>
</dbReference>
<proteinExistence type="inferred from homology"/>
<evidence type="ECO:0000259" key="5">
    <source>
        <dbReference type="PROSITE" id="PS50893"/>
    </source>
</evidence>
<evidence type="ECO:0000256" key="1">
    <source>
        <dbReference type="ARBA" id="ARBA00005417"/>
    </source>
</evidence>
<dbReference type="PROSITE" id="PS00211">
    <property type="entry name" value="ABC_TRANSPORTER_1"/>
    <property type="match status" value="1"/>
</dbReference>
<dbReference type="PANTHER" id="PTHR43776">
    <property type="entry name" value="TRANSPORT ATP-BINDING PROTEIN"/>
    <property type="match status" value="1"/>
</dbReference>
<evidence type="ECO:0000256" key="4">
    <source>
        <dbReference type="ARBA" id="ARBA00022840"/>
    </source>
</evidence>
<evidence type="ECO:0000313" key="7">
    <source>
        <dbReference type="Proteomes" id="UP000006462"/>
    </source>
</evidence>
<dbReference type="Gene3D" id="3.40.50.300">
    <property type="entry name" value="P-loop containing nucleotide triphosphate hydrolases"/>
    <property type="match status" value="1"/>
</dbReference>
<evidence type="ECO:0000313" key="6">
    <source>
        <dbReference type="EMBL" id="EFB91717.1"/>
    </source>
</evidence>
<evidence type="ECO:0000256" key="2">
    <source>
        <dbReference type="ARBA" id="ARBA00022448"/>
    </source>
</evidence>
<dbReference type="SUPFAM" id="SSF52540">
    <property type="entry name" value="P-loop containing nucleoside triphosphate hydrolases"/>
    <property type="match status" value="1"/>
</dbReference>
<dbReference type="GO" id="GO:0005524">
    <property type="term" value="F:ATP binding"/>
    <property type="evidence" value="ECO:0007669"/>
    <property type="project" value="UniProtKB-KW"/>
</dbReference>
<comment type="similarity">
    <text evidence="1">Belongs to the ABC transporter superfamily.</text>
</comment>
<dbReference type="InterPro" id="IPR017871">
    <property type="entry name" value="ABC_transporter-like_CS"/>
</dbReference>